<dbReference type="EMBL" id="BJYF01000008">
    <property type="protein sequence ID" value="GEN59727.1"/>
    <property type="molecule type" value="Genomic_DNA"/>
</dbReference>
<dbReference type="Pfam" id="PF04577">
    <property type="entry name" value="Glyco_transf_61"/>
    <property type="match status" value="1"/>
</dbReference>
<accession>A0A511X9U8</accession>
<dbReference type="GO" id="GO:0016757">
    <property type="term" value="F:glycosyltransferase activity"/>
    <property type="evidence" value="ECO:0007669"/>
    <property type="project" value="UniProtKB-KW"/>
</dbReference>
<organism evidence="5 6">
    <name type="scientific">Acetobacter nitrogenifigens DSM 23921 = NBRC 105050</name>
    <dbReference type="NCBI Taxonomy" id="1120919"/>
    <lineage>
        <taxon>Bacteria</taxon>
        <taxon>Pseudomonadati</taxon>
        <taxon>Pseudomonadota</taxon>
        <taxon>Alphaproteobacteria</taxon>
        <taxon>Acetobacterales</taxon>
        <taxon>Acetobacteraceae</taxon>
        <taxon>Acetobacter</taxon>
    </lineage>
</organism>
<dbReference type="Proteomes" id="UP000321635">
    <property type="component" value="Unassembled WGS sequence"/>
</dbReference>
<evidence type="ECO:0000256" key="1">
    <source>
        <dbReference type="ARBA" id="ARBA00022676"/>
    </source>
</evidence>
<dbReference type="PANTHER" id="PTHR20961">
    <property type="entry name" value="GLYCOSYLTRANSFERASE"/>
    <property type="match status" value="1"/>
</dbReference>
<dbReference type="STRING" id="1120919.GCA_000429165_02178"/>
<keyword evidence="2" id="KW-0808">Transferase</keyword>
<keyword evidence="3" id="KW-0325">Glycoprotein</keyword>
<dbReference type="AlphaFoldDB" id="A0A511X9U8"/>
<keyword evidence="1" id="KW-0328">Glycosyltransferase</keyword>
<dbReference type="InterPro" id="IPR049625">
    <property type="entry name" value="Glyco_transf_61_cat"/>
</dbReference>
<evidence type="ECO:0000259" key="4">
    <source>
        <dbReference type="Pfam" id="PF04577"/>
    </source>
</evidence>
<evidence type="ECO:0000313" key="5">
    <source>
        <dbReference type="EMBL" id="GEN59727.1"/>
    </source>
</evidence>
<protein>
    <recommendedName>
        <fullName evidence="4">Glycosyltransferase 61 catalytic domain-containing protein</fullName>
    </recommendedName>
</protein>
<comment type="caution">
    <text evidence="5">The sequence shown here is derived from an EMBL/GenBank/DDBJ whole genome shotgun (WGS) entry which is preliminary data.</text>
</comment>
<gene>
    <name evidence="5" type="ORF">ANI02nite_16110</name>
</gene>
<dbReference type="OrthoDB" id="288504at2"/>
<dbReference type="InterPro" id="IPR007657">
    <property type="entry name" value="Glycosyltransferase_61"/>
</dbReference>
<evidence type="ECO:0000256" key="3">
    <source>
        <dbReference type="ARBA" id="ARBA00023180"/>
    </source>
</evidence>
<name>A0A511X9U8_9PROT</name>
<feature type="domain" description="Glycosyltransferase 61 catalytic" evidence="4">
    <location>
        <begin position="147"/>
        <end position="323"/>
    </location>
</feature>
<evidence type="ECO:0000256" key="2">
    <source>
        <dbReference type="ARBA" id="ARBA00022679"/>
    </source>
</evidence>
<reference evidence="5 6" key="1">
    <citation type="submission" date="2019-07" db="EMBL/GenBank/DDBJ databases">
        <title>Whole genome shotgun sequence of Acetobacter nitrogenifigens NBRC 105050.</title>
        <authorList>
            <person name="Hosoyama A."/>
            <person name="Uohara A."/>
            <person name="Ohji S."/>
            <person name="Ichikawa N."/>
        </authorList>
    </citation>
    <scope>NUCLEOTIDE SEQUENCE [LARGE SCALE GENOMIC DNA]</scope>
    <source>
        <strain evidence="5 6">NBRC 105050</strain>
    </source>
</reference>
<evidence type="ECO:0000313" key="6">
    <source>
        <dbReference type="Proteomes" id="UP000321635"/>
    </source>
</evidence>
<proteinExistence type="predicted"/>
<dbReference type="RefSeq" id="WP_026399229.1">
    <property type="nucleotide sequence ID" value="NZ_BAPG01000121.1"/>
</dbReference>
<sequence>MSEIVTFHSSHTASPPAVPVRFAVLMQQRLSPLRDFVAIADDPAQSLPAMRFGEQSLALFGLTDEWLRAPPTPVQAWKLDMEDVVVRSASGVVGDGRSLVVEDTLDHTTPEADGYKILHGGAIDLGAPTERVAGRWLSLLLGNSDNYFHFVLMNLARLFVIDAKDKRSLSGVLVPKTRFGWQREWIEDALAAAGLSALPRHVMSGASCVSIERLSLPWGAVDACGYCHSGAAAFIAGSDGPECGDAAVGDRIYVDRRGSAIRPLENEDELAQALAGRGFVSVRLEHMNVAEQRACFARAAVIVAPHGAGLTNLVFCRPGTRVIEIMPHALLNWCYRRLAAIRWLDYDCVLSRSGGKTAAEATAFAHRVAVDHVLACL</sequence>
<keyword evidence="6" id="KW-1185">Reference proteome</keyword>